<evidence type="ECO:0000313" key="2">
    <source>
        <dbReference type="EMBL" id="KAL3828173.1"/>
    </source>
</evidence>
<reference evidence="2 3" key="1">
    <citation type="submission" date="2024-12" db="EMBL/GenBank/DDBJ databases">
        <title>The unique morphological basis and parallel evolutionary history of personate flowers in Penstemon.</title>
        <authorList>
            <person name="Depatie T.H."/>
            <person name="Wessinger C.A."/>
        </authorList>
    </citation>
    <scope>NUCLEOTIDE SEQUENCE [LARGE SCALE GENOMIC DNA]</scope>
    <source>
        <strain evidence="2">WTNN_2</strain>
        <tissue evidence="2">Leaf</tissue>
    </source>
</reference>
<proteinExistence type="predicted"/>
<dbReference type="Proteomes" id="UP001634393">
    <property type="component" value="Unassembled WGS sequence"/>
</dbReference>
<accession>A0ABD3SUM2</accession>
<protein>
    <recommendedName>
        <fullName evidence="4">Transmembrane protein</fullName>
    </recommendedName>
</protein>
<evidence type="ECO:0008006" key="4">
    <source>
        <dbReference type="Google" id="ProtNLM"/>
    </source>
</evidence>
<keyword evidence="1" id="KW-1133">Transmembrane helix</keyword>
<gene>
    <name evidence="2" type="ORF">ACJIZ3_016975</name>
</gene>
<sequence>MRSKYYYSTPKASSEFFPNFSSNSTYAAVLVVVCVRMVMVVGEDGGSGWLLLWR</sequence>
<comment type="caution">
    <text evidence="2">The sequence shown here is derived from an EMBL/GenBank/DDBJ whole genome shotgun (WGS) entry which is preliminary data.</text>
</comment>
<keyword evidence="1" id="KW-0812">Transmembrane</keyword>
<organism evidence="2 3">
    <name type="scientific">Penstemon smallii</name>
    <dbReference type="NCBI Taxonomy" id="265156"/>
    <lineage>
        <taxon>Eukaryota</taxon>
        <taxon>Viridiplantae</taxon>
        <taxon>Streptophyta</taxon>
        <taxon>Embryophyta</taxon>
        <taxon>Tracheophyta</taxon>
        <taxon>Spermatophyta</taxon>
        <taxon>Magnoliopsida</taxon>
        <taxon>eudicotyledons</taxon>
        <taxon>Gunneridae</taxon>
        <taxon>Pentapetalae</taxon>
        <taxon>asterids</taxon>
        <taxon>lamiids</taxon>
        <taxon>Lamiales</taxon>
        <taxon>Plantaginaceae</taxon>
        <taxon>Cheloneae</taxon>
        <taxon>Penstemon</taxon>
    </lineage>
</organism>
<evidence type="ECO:0000313" key="3">
    <source>
        <dbReference type="Proteomes" id="UP001634393"/>
    </source>
</evidence>
<feature type="transmembrane region" description="Helical" evidence="1">
    <location>
        <begin position="26"/>
        <end position="52"/>
    </location>
</feature>
<name>A0ABD3SUM2_9LAMI</name>
<evidence type="ECO:0000256" key="1">
    <source>
        <dbReference type="SAM" id="Phobius"/>
    </source>
</evidence>
<dbReference type="EMBL" id="JBJXBP010000005">
    <property type="protein sequence ID" value="KAL3828173.1"/>
    <property type="molecule type" value="Genomic_DNA"/>
</dbReference>
<keyword evidence="3" id="KW-1185">Reference proteome</keyword>
<keyword evidence="1" id="KW-0472">Membrane</keyword>
<dbReference type="AlphaFoldDB" id="A0ABD3SUM2"/>